<gene>
    <name evidence="1" type="ORF">SAMN05421785_102536</name>
</gene>
<dbReference type="STRING" id="373672.SAMN05421785_102536"/>
<evidence type="ECO:0000313" key="2">
    <source>
        <dbReference type="Proteomes" id="UP000185781"/>
    </source>
</evidence>
<organism evidence="1 2">
    <name type="scientific">Chryseobacterium gambrini</name>
    <dbReference type="NCBI Taxonomy" id="373672"/>
    <lineage>
        <taxon>Bacteria</taxon>
        <taxon>Pseudomonadati</taxon>
        <taxon>Bacteroidota</taxon>
        <taxon>Flavobacteriia</taxon>
        <taxon>Flavobacteriales</taxon>
        <taxon>Weeksellaceae</taxon>
        <taxon>Chryseobacterium group</taxon>
        <taxon>Chryseobacterium</taxon>
    </lineage>
</organism>
<dbReference type="OrthoDB" id="1259050at2"/>
<dbReference type="Proteomes" id="UP000185781">
    <property type="component" value="Unassembled WGS sequence"/>
</dbReference>
<sequence length="120" mass="13912">MIFKENRNLKNFISKLLFGIYFLALFSQNFHSHSSEDVFKNFSFKKSENTVTKNIAKEKSADCLACHFLATGNTLVPQEFSFSFAHYTHEVKQIITVQEKIWSQTKFTFQLRGPPAIHNS</sequence>
<dbReference type="AlphaFoldDB" id="A0A1N7LVZ7"/>
<evidence type="ECO:0000313" key="1">
    <source>
        <dbReference type="EMBL" id="SIS78000.1"/>
    </source>
</evidence>
<dbReference type="RefSeq" id="WP_076390974.1">
    <property type="nucleotide sequence ID" value="NZ_FTOV01000002.1"/>
</dbReference>
<dbReference type="EMBL" id="FTOV01000002">
    <property type="protein sequence ID" value="SIS78000.1"/>
    <property type="molecule type" value="Genomic_DNA"/>
</dbReference>
<protein>
    <submittedName>
        <fullName evidence="1">Uncharacterized protein</fullName>
    </submittedName>
</protein>
<reference evidence="1 2" key="1">
    <citation type="submission" date="2017-01" db="EMBL/GenBank/DDBJ databases">
        <authorList>
            <person name="Mah S.A."/>
            <person name="Swanson W.J."/>
            <person name="Moy G.W."/>
            <person name="Vacquier V.D."/>
        </authorList>
    </citation>
    <scope>NUCLEOTIDE SEQUENCE [LARGE SCALE GENOMIC DNA]</scope>
    <source>
        <strain evidence="1 2">DSM 18014</strain>
    </source>
</reference>
<name>A0A1N7LVZ7_9FLAO</name>
<proteinExistence type="predicted"/>
<accession>A0A1N7LVZ7</accession>